<keyword evidence="3" id="KW-1003">Cell membrane</keyword>
<evidence type="ECO:0000256" key="2">
    <source>
        <dbReference type="ARBA" id="ARBA00022448"/>
    </source>
</evidence>
<dbReference type="EMBL" id="JFZZ01000148">
    <property type="protein sequence ID" value="KAK86538.1"/>
    <property type="molecule type" value="Genomic_DNA"/>
</dbReference>
<comment type="subcellular location">
    <subcellularLocation>
        <location evidence="1">Cell inner membrane</location>
        <topology evidence="1">Multi-pass membrane protein</topology>
    </subcellularLocation>
</comment>
<sequence length="138" mass="14594">MKSLALLATTTLVALLVLVALPVSFVVLQAVFPHLGEGSFAAPFSTWRQVLTQPGTLSLLGQTVSLGVGVAAVAALLGIPLGTLRGLCRVPAARFWDLMFLLPFLLPPYIAALSWTMALQQRGYLVQLSGVDLSGLLH</sequence>
<evidence type="ECO:0000256" key="5">
    <source>
        <dbReference type="ARBA" id="ARBA00022692"/>
    </source>
</evidence>
<accession>A0A158LZ74</accession>
<dbReference type="RefSeq" id="WP_227944770.1">
    <property type="nucleotide sequence ID" value="NZ_JFZZ01000148.1"/>
</dbReference>
<dbReference type="SUPFAM" id="SSF161098">
    <property type="entry name" value="MetI-like"/>
    <property type="match status" value="1"/>
</dbReference>
<evidence type="ECO:0008006" key="11">
    <source>
        <dbReference type="Google" id="ProtNLM"/>
    </source>
</evidence>
<dbReference type="AlphaFoldDB" id="A0A158LZ74"/>
<keyword evidence="4" id="KW-0997">Cell inner membrane</keyword>
<feature type="transmembrane region" description="Helical" evidence="8">
    <location>
        <begin position="65"/>
        <end position="84"/>
    </location>
</feature>
<dbReference type="Proteomes" id="UP000026682">
    <property type="component" value="Unassembled WGS sequence"/>
</dbReference>
<keyword evidence="6 8" id="KW-1133">Transmembrane helix</keyword>
<evidence type="ECO:0000313" key="10">
    <source>
        <dbReference type="Proteomes" id="UP000026682"/>
    </source>
</evidence>
<evidence type="ECO:0000256" key="7">
    <source>
        <dbReference type="ARBA" id="ARBA00023136"/>
    </source>
</evidence>
<keyword evidence="2" id="KW-0813">Transport</keyword>
<evidence type="ECO:0000313" key="9">
    <source>
        <dbReference type="EMBL" id="KAK86538.1"/>
    </source>
</evidence>
<protein>
    <recommendedName>
        <fullName evidence="11">ABC transporter, permease protein</fullName>
    </recommendedName>
</protein>
<evidence type="ECO:0000256" key="8">
    <source>
        <dbReference type="SAM" id="Phobius"/>
    </source>
</evidence>
<keyword evidence="7 8" id="KW-0472">Membrane</keyword>
<name>A0A158LZ74_9BORD</name>
<dbReference type="GeneID" id="93119022"/>
<reference evidence="9 10" key="1">
    <citation type="submission" date="2014-03" db="EMBL/GenBank/DDBJ databases">
        <title>Genome sequence of Bordetella holmseii.</title>
        <authorList>
            <person name="Harvill E."/>
            <person name="Goodfield L.L."/>
            <person name="Ivanov Y."/>
            <person name="Meyer J.A."/>
            <person name="Newth C."/>
            <person name="Cassiday P."/>
            <person name="Tondella M.L."/>
            <person name="Liao P."/>
            <person name="Zimmerman J."/>
            <person name="Meert K."/>
            <person name="Wessel D."/>
            <person name="Berger J."/>
            <person name="Dean J.M."/>
            <person name="Holubkov R."/>
            <person name="Burr J."/>
            <person name="Liu T."/>
            <person name="Brinkac L.M."/>
            <person name="Sanka R."/>
            <person name="Kim M."/>
            <person name="Losada L."/>
        </authorList>
    </citation>
    <scope>NUCLEOTIDE SEQUENCE [LARGE SCALE GENOMIC DNA]</scope>
    <source>
        <strain evidence="9 10">CDC-H585-BH</strain>
    </source>
</reference>
<dbReference type="Gene3D" id="1.10.3720.10">
    <property type="entry name" value="MetI-like"/>
    <property type="match status" value="1"/>
</dbReference>
<comment type="caution">
    <text evidence="9">The sequence shown here is derived from an EMBL/GenBank/DDBJ whole genome shotgun (WGS) entry which is preliminary data.</text>
</comment>
<keyword evidence="5 8" id="KW-0812">Transmembrane</keyword>
<proteinExistence type="predicted"/>
<dbReference type="PANTHER" id="PTHR43357:SF4">
    <property type="entry name" value="INNER MEMBRANE ABC TRANSPORTER PERMEASE PROTEIN YDCV"/>
    <property type="match status" value="1"/>
</dbReference>
<dbReference type="GO" id="GO:0005886">
    <property type="term" value="C:plasma membrane"/>
    <property type="evidence" value="ECO:0007669"/>
    <property type="project" value="UniProtKB-SubCell"/>
</dbReference>
<evidence type="ECO:0000256" key="3">
    <source>
        <dbReference type="ARBA" id="ARBA00022475"/>
    </source>
</evidence>
<feature type="transmembrane region" description="Helical" evidence="8">
    <location>
        <begin position="96"/>
        <end position="118"/>
    </location>
</feature>
<evidence type="ECO:0000256" key="1">
    <source>
        <dbReference type="ARBA" id="ARBA00004429"/>
    </source>
</evidence>
<dbReference type="InterPro" id="IPR035906">
    <property type="entry name" value="MetI-like_sf"/>
</dbReference>
<organism evidence="9 10">
    <name type="scientific">Bordetella holmesii CDC-H585-BH</name>
    <dbReference type="NCBI Taxonomy" id="1331206"/>
    <lineage>
        <taxon>Bacteria</taxon>
        <taxon>Pseudomonadati</taxon>
        <taxon>Pseudomonadota</taxon>
        <taxon>Betaproteobacteria</taxon>
        <taxon>Burkholderiales</taxon>
        <taxon>Alcaligenaceae</taxon>
        <taxon>Bordetella</taxon>
    </lineage>
</organism>
<evidence type="ECO:0000256" key="4">
    <source>
        <dbReference type="ARBA" id="ARBA00022519"/>
    </source>
</evidence>
<gene>
    <name evidence="9" type="ORF">L497_2226</name>
</gene>
<dbReference type="PANTHER" id="PTHR43357">
    <property type="entry name" value="INNER MEMBRANE ABC TRANSPORTER PERMEASE PROTEIN YDCV"/>
    <property type="match status" value="1"/>
</dbReference>
<evidence type="ECO:0000256" key="6">
    <source>
        <dbReference type="ARBA" id="ARBA00022989"/>
    </source>
</evidence>
<dbReference type="PATRIC" id="fig|1331206.3.peg.3633"/>